<dbReference type="OMA" id="MNMIVPF"/>
<dbReference type="Pfam" id="PF07714">
    <property type="entry name" value="PK_Tyr_Ser-Thr"/>
    <property type="match status" value="1"/>
</dbReference>
<dbReference type="PANTHER" id="PTHR24416">
    <property type="entry name" value="TYROSINE-PROTEIN KINASE RECEPTOR"/>
    <property type="match status" value="1"/>
</dbReference>
<dbReference type="InterPro" id="IPR050122">
    <property type="entry name" value="RTK"/>
</dbReference>
<keyword evidence="3 7" id="KW-0547">Nucleotide-binding</keyword>
<name>A9UNZ2_MONBE</name>
<dbReference type="CDD" id="cd00192">
    <property type="entry name" value="PTKc"/>
    <property type="match status" value="1"/>
</dbReference>
<dbReference type="PIRSF" id="PIRSF000654">
    <property type="entry name" value="Integrin-linked_kinase"/>
    <property type="match status" value="1"/>
</dbReference>
<dbReference type="KEGG" id="mbr:MONBRDRAFT_13710"/>
<dbReference type="InterPro" id="IPR001245">
    <property type="entry name" value="Ser-Thr/Tyr_kinase_cat_dom"/>
</dbReference>
<evidence type="ECO:0000256" key="3">
    <source>
        <dbReference type="ARBA" id="ARBA00022741"/>
    </source>
</evidence>
<dbReference type="STRING" id="81824.A9UNZ2"/>
<dbReference type="GeneID" id="5887650"/>
<feature type="binding site" evidence="7">
    <location>
        <position position="104"/>
    </location>
    <ligand>
        <name>ATP</name>
        <dbReference type="ChEBI" id="CHEBI:30616"/>
    </ligand>
</feature>
<keyword evidence="6" id="KW-0829">Tyrosine-protein kinase</keyword>
<keyword evidence="4" id="KW-0418">Kinase</keyword>
<dbReference type="GO" id="GO:0005524">
    <property type="term" value="F:ATP binding"/>
    <property type="evidence" value="ECO:0007669"/>
    <property type="project" value="UniProtKB-UniRule"/>
</dbReference>
<evidence type="ECO:0000256" key="7">
    <source>
        <dbReference type="PROSITE-ProRule" id="PRU10141"/>
    </source>
</evidence>
<dbReference type="PROSITE" id="PS50011">
    <property type="entry name" value="PROTEIN_KINASE_DOM"/>
    <property type="match status" value="1"/>
</dbReference>
<organism evidence="9 10">
    <name type="scientific">Monosiga brevicollis</name>
    <name type="common">Choanoflagellate</name>
    <dbReference type="NCBI Taxonomy" id="81824"/>
    <lineage>
        <taxon>Eukaryota</taxon>
        <taxon>Choanoflagellata</taxon>
        <taxon>Craspedida</taxon>
        <taxon>Salpingoecidae</taxon>
        <taxon>Monosiga</taxon>
    </lineage>
</organism>
<dbReference type="FunFam" id="1.10.510.10:FF:000554">
    <property type="entry name" value="Predicted protein"/>
    <property type="match status" value="1"/>
</dbReference>
<evidence type="ECO:0000256" key="1">
    <source>
        <dbReference type="ARBA" id="ARBA00004167"/>
    </source>
</evidence>
<dbReference type="GO" id="GO:0005886">
    <property type="term" value="C:plasma membrane"/>
    <property type="evidence" value="ECO:0000318"/>
    <property type="project" value="GO_Central"/>
</dbReference>
<dbReference type="Gene3D" id="1.10.510.10">
    <property type="entry name" value="Transferase(Phosphotransferase) domain 1"/>
    <property type="match status" value="1"/>
</dbReference>
<feature type="non-terminal residue" evidence="9">
    <location>
        <position position="1"/>
    </location>
</feature>
<dbReference type="InParanoid" id="A9UNZ2"/>
<dbReference type="SUPFAM" id="SSF56112">
    <property type="entry name" value="Protein kinase-like (PK-like)"/>
    <property type="match status" value="1"/>
</dbReference>
<evidence type="ECO:0000313" key="9">
    <source>
        <dbReference type="EMBL" id="EDQ92328.1"/>
    </source>
</evidence>
<evidence type="ECO:0000259" key="8">
    <source>
        <dbReference type="PROSITE" id="PS50011"/>
    </source>
</evidence>
<evidence type="ECO:0000256" key="4">
    <source>
        <dbReference type="ARBA" id="ARBA00022777"/>
    </source>
</evidence>
<dbReference type="PRINTS" id="PR00109">
    <property type="entry name" value="TYRKINASE"/>
</dbReference>
<comment type="subcellular location">
    <subcellularLocation>
        <location evidence="1">Membrane</location>
        <topology evidence="1">Single-pass membrane protein</topology>
    </subcellularLocation>
</comment>
<dbReference type="InterPro" id="IPR000719">
    <property type="entry name" value="Prot_kinase_dom"/>
</dbReference>
<protein>
    <recommendedName>
        <fullName evidence="8">Protein kinase domain-containing protein</fullName>
    </recommendedName>
</protein>
<sequence length="352" mass="39758">DVFAYIAVNKRMGTIHCHIYHVPKGSGNRAYAAINNAFKMLAADEKARGSNPFAVTDPKREAAPDLLFRHQIHRADLTAIQQIGAGQFGAVYIATHRILQRAVKLLRNAASTADKDEFTREAETMLVLDHPNLVKMIGVAVQQKPWLCVLEYMKYGDLKSFLSTCREKKIPLRYGEMIYFGEQLASGCGYLASQRMIHMDLAARNALVTDNNIVKVADFGLTRPMEPGVDYLLLREPMKLALKWMAPEGMDKKYFSEKSDVWSFGVMLWEIASYGANPYSQIKTQEIQLKVREGLRLSKPPGCSDEFYDVMNTCWEQDPDNRPNFRLLEMRLSGIREANPTPSRDVGLVVSS</sequence>
<evidence type="ECO:0000313" key="10">
    <source>
        <dbReference type="Proteomes" id="UP000001357"/>
    </source>
</evidence>
<dbReference type="InterPro" id="IPR017441">
    <property type="entry name" value="Protein_kinase_ATP_BS"/>
</dbReference>
<accession>A9UNZ2</accession>
<feature type="non-terminal residue" evidence="9">
    <location>
        <position position="352"/>
    </location>
</feature>
<gene>
    <name evidence="9" type="ORF">MONBRDRAFT_13710</name>
</gene>
<dbReference type="PANTHER" id="PTHR24416:SF600">
    <property type="entry name" value="PDGF- AND VEGF-RECEPTOR RELATED, ISOFORM J"/>
    <property type="match status" value="1"/>
</dbReference>
<feature type="domain" description="Protein kinase" evidence="8">
    <location>
        <begin position="77"/>
        <end position="332"/>
    </location>
</feature>
<evidence type="ECO:0000256" key="5">
    <source>
        <dbReference type="ARBA" id="ARBA00022840"/>
    </source>
</evidence>
<dbReference type="PROSITE" id="PS00107">
    <property type="entry name" value="PROTEIN_KINASE_ATP"/>
    <property type="match status" value="1"/>
</dbReference>
<dbReference type="RefSeq" id="XP_001742090.1">
    <property type="nucleotide sequence ID" value="XM_001742038.1"/>
</dbReference>
<dbReference type="eggNOG" id="KOG4278">
    <property type="taxonomic scope" value="Eukaryota"/>
</dbReference>
<reference evidence="9 10" key="1">
    <citation type="journal article" date="2008" name="Nature">
        <title>The genome of the choanoflagellate Monosiga brevicollis and the origin of metazoans.</title>
        <authorList>
            <consortium name="JGI Sequencing"/>
            <person name="King N."/>
            <person name="Westbrook M.J."/>
            <person name="Young S.L."/>
            <person name="Kuo A."/>
            <person name="Abedin M."/>
            <person name="Chapman J."/>
            <person name="Fairclough S."/>
            <person name="Hellsten U."/>
            <person name="Isogai Y."/>
            <person name="Letunic I."/>
            <person name="Marr M."/>
            <person name="Pincus D."/>
            <person name="Putnam N."/>
            <person name="Rokas A."/>
            <person name="Wright K.J."/>
            <person name="Zuzow R."/>
            <person name="Dirks W."/>
            <person name="Good M."/>
            <person name="Goodstein D."/>
            <person name="Lemons D."/>
            <person name="Li W."/>
            <person name="Lyons J.B."/>
            <person name="Morris A."/>
            <person name="Nichols S."/>
            <person name="Richter D.J."/>
            <person name="Salamov A."/>
            <person name="Bork P."/>
            <person name="Lim W.A."/>
            <person name="Manning G."/>
            <person name="Miller W.T."/>
            <person name="McGinnis W."/>
            <person name="Shapiro H."/>
            <person name="Tjian R."/>
            <person name="Grigoriev I.V."/>
            <person name="Rokhsar D."/>
        </authorList>
    </citation>
    <scope>NUCLEOTIDE SEQUENCE [LARGE SCALE GENOMIC DNA]</scope>
    <source>
        <strain evidence="10">MX1 / ATCC 50154</strain>
    </source>
</reference>
<dbReference type="InterPro" id="IPR011009">
    <property type="entry name" value="Kinase-like_dom_sf"/>
</dbReference>
<dbReference type="GO" id="GO:0004713">
    <property type="term" value="F:protein tyrosine kinase activity"/>
    <property type="evidence" value="ECO:0000318"/>
    <property type="project" value="GO_Central"/>
</dbReference>
<dbReference type="EMBL" id="CH991543">
    <property type="protein sequence ID" value="EDQ92328.1"/>
    <property type="molecule type" value="Genomic_DNA"/>
</dbReference>
<keyword evidence="5 7" id="KW-0067">ATP-binding</keyword>
<evidence type="ECO:0000256" key="6">
    <source>
        <dbReference type="ARBA" id="ARBA00023137"/>
    </source>
</evidence>
<dbReference type="Proteomes" id="UP000001357">
    <property type="component" value="Unassembled WGS sequence"/>
</dbReference>
<keyword evidence="10" id="KW-1185">Reference proteome</keyword>
<proteinExistence type="predicted"/>
<evidence type="ECO:0000256" key="2">
    <source>
        <dbReference type="ARBA" id="ARBA00022679"/>
    </source>
</evidence>
<keyword evidence="2" id="KW-0808">Transferase</keyword>
<dbReference type="AlphaFoldDB" id="A9UNZ2"/>